<dbReference type="PANTHER" id="PTHR24276:SF98">
    <property type="entry name" value="FI18310P1-RELATED"/>
    <property type="match status" value="1"/>
</dbReference>
<keyword evidence="7" id="KW-1185">Reference proteome</keyword>
<evidence type="ECO:0000256" key="4">
    <source>
        <dbReference type="SAM" id="SignalP"/>
    </source>
</evidence>
<evidence type="ECO:0000313" key="6">
    <source>
        <dbReference type="EMBL" id="KAA0197474.1"/>
    </source>
</evidence>
<dbReference type="PROSITE" id="PS50240">
    <property type="entry name" value="TRYPSIN_DOM"/>
    <property type="match status" value="1"/>
</dbReference>
<dbReference type="PRINTS" id="PR00722">
    <property type="entry name" value="CHYMOTRYPSIN"/>
</dbReference>
<dbReference type="EMBL" id="LUCM01002360">
    <property type="protein sequence ID" value="KAA0197474.1"/>
    <property type="molecule type" value="Genomic_DNA"/>
</dbReference>
<keyword evidence="3 6" id="KW-0645">Protease</keyword>
<dbReference type="OrthoDB" id="531708at2759"/>
<evidence type="ECO:0000256" key="2">
    <source>
        <dbReference type="ARBA" id="ARBA00023157"/>
    </source>
</evidence>
<dbReference type="AlphaFoldDB" id="A0A8E0VPQ8"/>
<protein>
    <submittedName>
        <fullName evidence="6">Cercarial protease</fullName>
    </submittedName>
</protein>
<proteinExistence type="inferred from homology"/>
<comment type="similarity">
    <text evidence="1">Belongs to the peptidase S1 family.</text>
</comment>
<dbReference type="InterPro" id="IPR018114">
    <property type="entry name" value="TRYPSIN_HIS"/>
</dbReference>
<keyword evidence="4" id="KW-0732">Signal</keyword>
<accession>A0A8E0VPQ8</accession>
<dbReference type="InterPro" id="IPR043504">
    <property type="entry name" value="Peptidase_S1_PA_chymotrypsin"/>
</dbReference>
<dbReference type="InterPro" id="IPR009003">
    <property type="entry name" value="Peptidase_S1_PA"/>
</dbReference>
<reference evidence="6" key="1">
    <citation type="submission" date="2019-05" db="EMBL/GenBank/DDBJ databases">
        <title>Annotation for the trematode Fasciolopsis buski.</title>
        <authorList>
            <person name="Choi Y.-J."/>
        </authorList>
    </citation>
    <scope>NUCLEOTIDE SEQUENCE</scope>
    <source>
        <strain evidence="6">HT</strain>
        <tissue evidence="6">Whole worm</tissue>
    </source>
</reference>
<dbReference type="GO" id="GO:0004252">
    <property type="term" value="F:serine-type endopeptidase activity"/>
    <property type="evidence" value="ECO:0007669"/>
    <property type="project" value="InterPro"/>
</dbReference>
<dbReference type="SMART" id="SM00020">
    <property type="entry name" value="Tryp_SPc"/>
    <property type="match status" value="1"/>
</dbReference>
<dbReference type="InterPro" id="IPR033116">
    <property type="entry name" value="TRYPSIN_SER"/>
</dbReference>
<keyword evidence="3" id="KW-0378">Hydrolase</keyword>
<dbReference type="GO" id="GO:0006508">
    <property type="term" value="P:proteolysis"/>
    <property type="evidence" value="ECO:0007669"/>
    <property type="project" value="UniProtKB-KW"/>
</dbReference>
<dbReference type="InterPro" id="IPR001314">
    <property type="entry name" value="Peptidase_S1A"/>
</dbReference>
<keyword evidence="3" id="KW-0720">Serine protease</keyword>
<dbReference type="Proteomes" id="UP000728185">
    <property type="component" value="Unassembled WGS sequence"/>
</dbReference>
<dbReference type="Pfam" id="PF00089">
    <property type="entry name" value="Trypsin"/>
    <property type="match status" value="1"/>
</dbReference>
<feature type="domain" description="Peptidase S1" evidence="5">
    <location>
        <begin position="30"/>
        <end position="268"/>
    </location>
</feature>
<keyword evidence="2" id="KW-1015">Disulfide bond</keyword>
<organism evidence="6 7">
    <name type="scientific">Fasciolopsis buskii</name>
    <dbReference type="NCBI Taxonomy" id="27845"/>
    <lineage>
        <taxon>Eukaryota</taxon>
        <taxon>Metazoa</taxon>
        <taxon>Spiralia</taxon>
        <taxon>Lophotrochozoa</taxon>
        <taxon>Platyhelminthes</taxon>
        <taxon>Trematoda</taxon>
        <taxon>Digenea</taxon>
        <taxon>Plagiorchiida</taxon>
        <taxon>Echinostomata</taxon>
        <taxon>Echinostomatoidea</taxon>
        <taxon>Fasciolidae</taxon>
        <taxon>Fasciolopsis</taxon>
    </lineage>
</organism>
<feature type="signal peptide" evidence="4">
    <location>
        <begin position="1"/>
        <end position="22"/>
    </location>
</feature>
<evidence type="ECO:0000256" key="3">
    <source>
        <dbReference type="RuleBase" id="RU363034"/>
    </source>
</evidence>
<comment type="caution">
    <text evidence="6">The sequence shown here is derived from an EMBL/GenBank/DDBJ whole genome shotgun (WGS) entry which is preliminary data.</text>
</comment>
<dbReference type="InterPro" id="IPR050430">
    <property type="entry name" value="Peptidase_S1"/>
</dbReference>
<evidence type="ECO:0000259" key="5">
    <source>
        <dbReference type="PROSITE" id="PS50240"/>
    </source>
</evidence>
<dbReference type="PANTHER" id="PTHR24276">
    <property type="entry name" value="POLYSERASE-RELATED"/>
    <property type="match status" value="1"/>
</dbReference>
<dbReference type="PROSITE" id="PS00134">
    <property type="entry name" value="TRYPSIN_HIS"/>
    <property type="match status" value="1"/>
</dbReference>
<evidence type="ECO:0000256" key="1">
    <source>
        <dbReference type="ARBA" id="ARBA00007664"/>
    </source>
</evidence>
<dbReference type="Gene3D" id="2.40.10.10">
    <property type="entry name" value="Trypsin-like serine proteases"/>
    <property type="match status" value="1"/>
</dbReference>
<feature type="chain" id="PRO_5034322901" evidence="4">
    <location>
        <begin position="23"/>
        <end position="268"/>
    </location>
</feature>
<dbReference type="SUPFAM" id="SSF50494">
    <property type="entry name" value="Trypsin-like serine proteases"/>
    <property type="match status" value="1"/>
</dbReference>
<evidence type="ECO:0000313" key="7">
    <source>
        <dbReference type="Proteomes" id="UP000728185"/>
    </source>
</evidence>
<sequence length="268" mass="28934">MWCISVCLLHLFGNFVLPTIRAFGSLEYRVQNGFIALPGEFPSVVLLTGKVNRCTGTLIAMNKVLTAGHCACGDTMTDVFANVTAVAERFQSTVYHRRVREMAYPISYTASCEKLFKGLEEDQNVLGGTSDIAILTTDKPFVYKPNAVEVERLNLVQPDRTNRILSEVNRADALVLGFGKEPNSQTTGLLRFGYVALSACPSGIQINTTNALCAQVENNFQTPDVGDSGGPLINSAGYVIGVTSISGDGWIVFSSVHTHAAFISSNLN</sequence>
<name>A0A8E0VPQ8_9TREM</name>
<gene>
    <name evidence="6" type="ORF">FBUS_03708</name>
</gene>
<dbReference type="InterPro" id="IPR001254">
    <property type="entry name" value="Trypsin_dom"/>
</dbReference>
<dbReference type="PROSITE" id="PS00135">
    <property type="entry name" value="TRYPSIN_SER"/>
    <property type="match status" value="1"/>
</dbReference>